<dbReference type="RefSeq" id="WP_204702209.1">
    <property type="nucleotide sequence ID" value="NZ_JAFBDQ010000013.1"/>
</dbReference>
<dbReference type="InterPro" id="IPR036291">
    <property type="entry name" value="NAD(P)-bd_dom_sf"/>
</dbReference>
<sequence length="305" mass="34780">MQSNKKVLITGISGMLGKDIARIIKKNFDYEIYGIARDKPNYLEGLKLISLDLTNFQDLETVLANINPDLIINSAANVNIKECENNKKAAFKINADVPKILASYQPSKTKLVHISTDSIFDGDKGNYDEAARENPLNNYAKSKLAGEKKILQQNKNAIIARTNIVGFHIPWGSSLVEWGLDSLKNQETIYGFTDTYFNPVYTKQLARIIMKLVENTNYKGRINIASDQFISKYEFLVKLAQLFDYNSDLIEPSSIERLYTNLKRPKNTTLNIDKLKQTLDVEEDINLDLGLKELRDDLKNYRKED</sequence>
<evidence type="ECO:0000259" key="1">
    <source>
        <dbReference type="Pfam" id="PF04321"/>
    </source>
</evidence>
<protein>
    <submittedName>
        <fullName evidence="2">dTDP-4-dehydrorhamnose reductase</fullName>
        <ecNumber evidence="2">1.1.1.133</ecNumber>
    </submittedName>
</protein>
<keyword evidence="3" id="KW-1185">Reference proteome</keyword>
<dbReference type="GO" id="GO:0008831">
    <property type="term" value="F:dTDP-4-dehydrorhamnose reductase activity"/>
    <property type="evidence" value="ECO:0007669"/>
    <property type="project" value="UniProtKB-EC"/>
</dbReference>
<evidence type="ECO:0000313" key="2">
    <source>
        <dbReference type="EMBL" id="MBM7557457.1"/>
    </source>
</evidence>
<dbReference type="InterPro" id="IPR029903">
    <property type="entry name" value="RmlD-like-bd"/>
</dbReference>
<dbReference type="SUPFAM" id="SSF51735">
    <property type="entry name" value="NAD(P)-binding Rossmann-fold domains"/>
    <property type="match status" value="1"/>
</dbReference>
<dbReference type="Proteomes" id="UP000774000">
    <property type="component" value="Unassembled WGS sequence"/>
</dbReference>
<gene>
    <name evidence="2" type="ORF">JOC47_002323</name>
</gene>
<dbReference type="EC" id="1.1.1.133" evidence="2"/>
<keyword evidence="2" id="KW-0560">Oxidoreductase</keyword>
<proteinExistence type="predicted"/>
<accession>A0A938XQC1</accession>
<comment type="caution">
    <text evidence="2">The sequence shown here is derived from an EMBL/GenBank/DDBJ whole genome shotgun (WGS) entry which is preliminary data.</text>
</comment>
<dbReference type="Pfam" id="PF04321">
    <property type="entry name" value="RmlD_sub_bind"/>
    <property type="match status" value="1"/>
</dbReference>
<organism evidence="2 3">
    <name type="scientific">Halanaerobacter jeridensis</name>
    <dbReference type="NCBI Taxonomy" id="706427"/>
    <lineage>
        <taxon>Bacteria</taxon>
        <taxon>Bacillati</taxon>
        <taxon>Bacillota</taxon>
        <taxon>Clostridia</taxon>
        <taxon>Halanaerobiales</taxon>
        <taxon>Halobacteroidaceae</taxon>
        <taxon>Halanaerobacter</taxon>
    </lineage>
</organism>
<dbReference type="EMBL" id="JAFBDQ010000013">
    <property type="protein sequence ID" value="MBM7557457.1"/>
    <property type="molecule type" value="Genomic_DNA"/>
</dbReference>
<dbReference type="PANTHER" id="PTHR43242:SF1">
    <property type="entry name" value="NAD(P)-BINDING ROSSMANN-FOLD SUPERFAMILY PROTEIN"/>
    <property type="match status" value="1"/>
</dbReference>
<dbReference type="Gene3D" id="3.40.50.720">
    <property type="entry name" value="NAD(P)-binding Rossmann-like Domain"/>
    <property type="match status" value="1"/>
</dbReference>
<feature type="domain" description="RmlD-like substrate binding" evidence="1">
    <location>
        <begin position="6"/>
        <end position="282"/>
    </location>
</feature>
<dbReference type="AlphaFoldDB" id="A0A938XQC1"/>
<name>A0A938XQC1_9FIRM</name>
<dbReference type="PANTHER" id="PTHR43242">
    <property type="entry name" value="NAD(P)-BINDING ROSSMANN-FOLD SUPERFAMILY PROTEIN"/>
    <property type="match status" value="1"/>
</dbReference>
<dbReference type="CDD" id="cd05254">
    <property type="entry name" value="dTDP_HR_like_SDR_e"/>
    <property type="match status" value="1"/>
</dbReference>
<reference evidence="2" key="1">
    <citation type="submission" date="2021-01" db="EMBL/GenBank/DDBJ databases">
        <title>Genomic Encyclopedia of Type Strains, Phase IV (KMG-IV): sequencing the most valuable type-strain genomes for metagenomic binning, comparative biology and taxonomic classification.</title>
        <authorList>
            <person name="Goeker M."/>
        </authorList>
    </citation>
    <scope>NUCLEOTIDE SEQUENCE</scope>
    <source>
        <strain evidence="2">DSM 23230</strain>
    </source>
</reference>
<evidence type="ECO:0000313" key="3">
    <source>
        <dbReference type="Proteomes" id="UP000774000"/>
    </source>
</evidence>